<dbReference type="InterPro" id="IPR043504">
    <property type="entry name" value="Peptidase_S1_PA_chymotrypsin"/>
</dbReference>
<dbReference type="PANTHER" id="PTHR24250">
    <property type="entry name" value="CHYMOTRYPSIN-RELATED"/>
    <property type="match status" value="1"/>
</dbReference>
<keyword evidence="1" id="KW-1015">Disulfide bond</keyword>
<dbReference type="GO" id="GO:0006508">
    <property type="term" value="P:proteolysis"/>
    <property type="evidence" value="ECO:0007669"/>
    <property type="project" value="UniProtKB-KW"/>
</dbReference>
<keyword evidence="4" id="KW-0645">Protease</keyword>
<reference evidence="4" key="1">
    <citation type="submission" date="2012-12" db="EMBL/GenBank/DDBJ databases">
        <title>Identification and characterization of a phenylalanine ammonia-lyase gene family in Isatis indigotica Fort.</title>
        <authorList>
            <person name="Liu Q."/>
            <person name="Chen J."/>
            <person name="Zhou X."/>
            <person name="Di P."/>
            <person name="Xiao Y."/>
            <person name="Xuan H."/>
            <person name="Zhang L."/>
            <person name="Chen W."/>
        </authorList>
    </citation>
    <scope>NUCLEOTIDE SEQUENCE</scope>
    <source>
        <tissue evidence="4">Salivary gland</tissue>
    </source>
</reference>
<dbReference type="PROSITE" id="PS50240">
    <property type="entry name" value="TRYPSIN_DOM"/>
    <property type="match status" value="1"/>
</dbReference>
<protein>
    <submittedName>
        <fullName evidence="4">Putative serine protease</fullName>
    </submittedName>
</protein>
<accession>A0A0K8R341</accession>
<organism evidence="4">
    <name type="scientific">Ixodes ricinus</name>
    <name type="common">Common tick</name>
    <name type="synonym">Acarus ricinus</name>
    <dbReference type="NCBI Taxonomy" id="34613"/>
    <lineage>
        <taxon>Eukaryota</taxon>
        <taxon>Metazoa</taxon>
        <taxon>Ecdysozoa</taxon>
        <taxon>Arthropoda</taxon>
        <taxon>Chelicerata</taxon>
        <taxon>Arachnida</taxon>
        <taxon>Acari</taxon>
        <taxon>Parasitiformes</taxon>
        <taxon>Ixodida</taxon>
        <taxon>Ixodoidea</taxon>
        <taxon>Ixodidae</taxon>
        <taxon>Ixodinae</taxon>
        <taxon>Ixodes</taxon>
    </lineage>
</organism>
<evidence type="ECO:0000259" key="3">
    <source>
        <dbReference type="PROSITE" id="PS50240"/>
    </source>
</evidence>
<dbReference type="GO" id="GO:0004252">
    <property type="term" value="F:serine-type endopeptidase activity"/>
    <property type="evidence" value="ECO:0007669"/>
    <property type="project" value="InterPro"/>
</dbReference>
<feature type="domain" description="Peptidase S1" evidence="3">
    <location>
        <begin position="1"/>
        <end position="178"/>
    </location>
</feature>
<proteinExistence type="evidence at transcript level"/>
<dbReference type="Gene3D" id="2.40.10.10">
    <property type="entry name" value="Trypsin-like serine proteases"/>
    <property type="match status" value="1"/>
</dbReference>
<sequence length="212" mass="23949">MIIEDEEPNRTTLRFRNIINKTSREVTSVKSQTEQTGFVTFHDANSLMQREIDLIDQDQCTAQLKSKVPDYIICSSGGSCHVPASSTKLSLNPKKKKNKKNKDENSNLRTLVTWRRRGGGEVLQEAGDSGGPLMYEDNGRWTLIGVISDGPDDCYHPEKPLLFVKVSHFVDSLISKFKQPGNHSDKNAICATQEARKECVTRAYQFHNYTLK</sequence>
<dbReference type="EMBL" id="GADI01008397">
    <property type="protein sequence ID" value="JAA65411.1"/>
    <property type="molecule type" value="mRNA"/>
</dbReference>
<evidence type="ECO:0000256" key="2">
    <source>
        <dbReference type="SAM" id="MobiDB-lite"/>
    </source>
</evidence>
<dbReference type="InterPro" id="IPR001254">
    <property type="entry name" value="Trypsin_dom"/>
</dbReference>
<evidence type="ECO:0000256" key="1">
    <source>
        <dbReference type="ARBA" id="ARBA00023157"/>
    </source>
</evidence>
<dbReference type="InterPro" id="IPR009003">
    <property type="entry name" value="Peptidase_S1_PA"/>
</dbReference>
<name>A0A0K8R341_IXORI</name>
<dbReference type="PANTHER" id="PTHR24250:SF27">
    <property type="entry name" value="ELASTASE 2 LIKE"/>
    <property type="match status" value="1"/>
</dbReference>
<dbReference type="AlphaFoldDB" id="A0A0K8R341"/>
<keyword evidence="4" id="KW-0378">Hydrolase</keyword>
<dbReference type="Pfam" id="PF00089">
    <property type="entry name" value="Trypsin"/>
    <property type="match status" value="1"/>
</dbReference>
<dbReference type="SUPFAM" id="SSF50494">
    <property type="entry name" value="Trypsin-like serine proteases"/>
    <property type="match status" value="1"/>
</dbReference>
<feature type="region of interest" description="Disordered" evidence="2">
    <location>
        <begin position="85"/>
        <end position="108"/>
    </location>
</feature>
<evidence type="ECO:0000313" key="4">
    <source>
        <dbReference type="EMBL" id="JAA65411.1"/>
    </source>
</evidence>